<gene>
    <name evidence="1" type="ORF">M9Y10_016065</name>
</gene>
<sequence length="463" mass="54328">MLNSSQDIDLQSLLLDPDAKLEDILLSNDFTNLWALSDPNLFSFLIRHYGELIDTGFQVRDESDLSIRCLQVISSNNPFFRHRFFKETYFLNFVYNYIFNISTFPEFSQKNYFYVLPNVIVDQFKRLVPTFNEKYFTELFNNIQNDFAYNFILRLINFGPTSFEPVLKEIKICEKIVSNIIQYHSIQNQKPDEKLLLIRNQNIFKAIINSKFDDGACSVLNDHIDEIINNSIQNPNSIVFSFLQYIDEFSMNSFSLSKWHKIHQKIIPHLSEFCDIVLNSKIESFTSLSESCTLLAIGITTTTKDVSPCFINLYERLLMLFFEFKTNSFLHNCFLKVFNLLLSYDLINASFLDEYDMFGKIMYFYENRDISLFASFWGHLYLISKEIDQFAQNSKTVDLEKWNQIVIEKNKLTEKILNNTYGGFVPPDLRVIKTVEPVNDSFFAKNLFITIIKTDKENHSPLS</sequence>
<keyword evidence="2" id="KW-1185">Reference proteome</keyword>
<organism evidence="1 2">
    <name type="scientific">Tritrichomonas musculus</name>
    <dbReference type="NCBI Taxonomy" id="1915356"/>
    <lineage>
        <taxon>Eukaryota</taxon>
        <taxon>Metamonada</taxon>
        <taxon>Parabasalia</taxon>
        <taxon>Tritrichomonadida</taxon>
        <taxon>Tritrichomonadidae</taxon>
        <taxon>Tritrichomonas</taxon>
    </lineage>
</organism>
<protein>
    <submittedName>
        <fullName evidence="1">Uncharacterized protein</fullName>
    </submittedName>
</protein>
<dbReference type="EMBL" id="JAPFFF010000020">
    <property type="protein sequence ID" value="KAK8857659.1"/>
    <property type="molecule type" value="Genomic_DNA"/>
</dbReference>
<evidence type="ECO:0000313" key="2">
    <source>
        <dbReference type="Proteomes" id="UP001470230"/>
    </source>
</evidence>
<accession>A0ABR2I589</accession>
<name>A0ABR2I589_9EUKA</name>
<comment type="caution">
    <text evidence="1">The sequence shown here is derived from an EMBL/GenBank/DDBJ whole genome shotgun (WGS) entry which is preliminary data.</text>
</comment>
<dbReference type="Proteomes" id="UP001470230">
    <property type="component" value="Unassembled WGS sequence"/>
</dbReference>
<evidence type="ECO:0000313" key="1">
    <source>
        <dbReference type="EMBL" id="KAK8857659.1"/>
    </source>
</evidence>
<proteinExistence type="predicted"/>
<reference evidence="1 2" key="1">
    <citation type="submission" date="2024-04" db="EMBL/GenBank/DDBJ databases">
        <title>Tritrichomonas musculus Genome.</title>
        <authorList>
            <person name="Alves-Ferreira E."/>
            <person name="Grigg M."/>
            <person name="Lorenzi H."/>
            <person name="Galac M."/>
        </authorList>
    </citation>
    <scope>NUCLEOTIDE SEQUENCE [LARGE SCALE GENOMIC DNA]</scope>
    <source>
        <strain evidence="1 2">EAF2021</strain>
    </source>
</reference>